<accession>A0ABX9ZNY1</accession>
<dbReference type="Proteomes" id="UP000270216">
    <property type="component" value="Unassembled WGS sequence"/>
</dbReference>
<reference evidence="1 2" key="1">
    <citation type="submission" date="2018-12" db="EMBL/GenBank/DDBJ databases">
        <title>Whole genome sequence of a Pandoraea apista isolate from a patient with cystic fibrosis.</title>
        <authorList>
            <person name="Kenna D.T."/>
            <person name="Turton J.F."/>
        </authorList>
    </citation>
    <scope>NUCLEOTIDE SEQUENCE [LARGE SCALE GENOMIC DNA]</scope>
    <source>
        <strain evidence="1 2">Pa13324</strain>
    </source>
</reference>
<evidence type="ECO:0008006" key="3">
    <source>
        <dbReference type="Google" id="ProtNLM"/>
    </source>
</evidence>
<organism evidence="1 2">
    <name type="scientific">Pandoraea apista</name>
    <dbReference type="NCBI Taxonomy" id="93218"/>
    <lineage>
        <taxon>Bacteria</taxon>
        <taxon>Pseudomonadati</taxon>
        <taxon>Pseudomonadota</taxon>
        <taxon>Betaproteobacteria</taxon>
        <taxon>Burkholderiales</taxon>
        <taxon>Burkholderiaceae</taxon>
        <taxon>Pandoraea</taxon>
    </lineage>
</organism>
<evidence type="ECO:0000313" key="2">
    <source>
        <dbReference type="Proteomes" id="UP000270216"/>
    </source>
</evidence>
<sequence>MLDMMKYPEICAVICSYQMAPEQICLRLRDFGQRIGVKITGVVVCNGPHPLPANTAEWTFLKGTNEDLDFSAYMEGAEYLIEQGQVPECALVLNDTLFTSHNGFRVLRDILKYREPVRLSPLPAIAGKTDPYDNACYSNPWSGLGLYVSTFCFLINRGGIQLLLTLRQKADLDLGASKTVLTDPGWGAGLAPAFKEYLKAHLVYRDTSVSWYRLRKYENNNQLIGKKARGVYFEHRLSGDIGASGVIFSVYPRPLMKARFFVFEQIAKVFRKLRWPKPRA</sequence>
<keyword evidence="2" id="KW-1185">Reference proteome</keyword>
<protein>
    <recommendedName>
        <fullName evidence="3">Glycosyltransferase</fullName>
    </recommendedName>
</protein>
<dbReference type="EMBL" id="RWHX01000021">
    <property type="protein sequence ID" value="RSK80505.1"/>
    <property type="molecule type" value="Genomic_DNA"/>
</dbReference>
<dbReference type="RefSeq" id="WP_124988615.1">
    <property type="nucleotide sequence ID" value="NZ_CABPSX010000001.1"/>
</dbReference>
<evidence type="ECO:0000313" key="1">
    <source>
        <dbReference type="EMBL" id="RSK80505.1"/>
    </source>
</evidence>
<name>A0ABX9ZNY1_9BURK</name>
<gene>
    <name evidence="1" type="ORF">EJE83_13010</name>
</gene>
<proteinExistence type="predicted"/>
<comment type="caution">
    <text evidence="1">The sequence shown here is derived from an EMBL/GenBank/DDBJ whole genome shotgun (WGS) entry which is preliminary data.</text>
</comment>